<dbReference type="OrthoDB" id="9798618at2"/>
<evidence type="ECO:0000256" key="3">
    <source>
        <dbReference type="SAM" id="SignalP"/>
    </source>
</evidence>
<feature type="compositionally biased region" description="Basic and acidic residues" evidence="1">
    <location>
        <begin position="60"/>
        <end position="73"/>
    </location>
</feature>
<keyword evidence="2" id="KW-1133">Transmembrane helix</keyword>
<keyword evidence="2" id="KW-0812">Transmembrane</keyword>
<feature type="transmembrane region" description="Helical" evidence="2">
    <location>
        <begin position="33"/>
        <end position="51"/>
    </location>
</feature>
<dbReference type="InterPro" id="IPR007379">
    <property type="entry name" value="Tim44-like_dom"/>
</dbReference>
<dbReference type="EMBL" id="CP002432">
    <property type="protein sequence ID" value="ADU65537.1"/>
    <property type="molecule type" value="Genomic_DNA"/>
</dbReference>
<dbReference type="PANTHER" id="PTHR41542">
    <property type="entry name" value="BLL5807 PROTEIN"/>
    <property type="match status" value="1"/>
</dbReference>
<organism evidence="5 6">
    <name type="scientific">Desulfurispirillum indicum (strain ATCC BAA-1389 / DSM 22839 / S5)</name>
    <dbReference type="NCBI Taxonomy" id="653733"/>
    <lineage>
        <taxon>Bacteria</taxon>
        <taxon>Pseudomonadati</taxon>
        <taxon>Chrysiogenota</taxon>
        <taxon>Chrysiogenia</taxon>
        <taxon>Chrysiogenales</taxon>
        <taxon>Chrysiogenaceae</taxon>
        <taxon>Desulfurispirillum</taxon>
    </lineage>
</organism>
<name>E6W279_DESIS</name>
<dbReference type="KEGG" id="din:Selin_0797"/>
<dbReference type="eggNOG" id="COG4395">
    <property type="taxonomic scope" value="Bacteria"/>
</dbReference>
<dbReference type="STRING" id="653733.Selin_0797"/>
<evidence type="ECO:0000313" key="6">
    <source>
        <dbReference type="Proteomes" id="UP000002572"/>
    </source>
</evidence>
<evidence type="ECO:0000313" key="5">
    <source>
        <dbReference type="EMBL" id="ADU65537.1"/>
    </source>
</evidence>
<gene>
    <name evidence="5" type="ordered locus">Selin_0797</name>
</gene>
<dbReference type="Proteomes" id="UP000002572">
    <property type="component" value="Chromosome"/>
</dbReference>
<dbReference type="SMART" id="SM00978">
    <property type="entry name" value="Tim44"/>
    <property type="match status" value="1"/>
</dbReference>
<proteinExistence type="predicted"/>
<accession>E6W279</accession>
<dbReference type="PANTHER" id="PTHR41542:SF1">
    <property type="entry name" value="BLL5807 PROTEIN"/>
    <property type="match status" value="1"/>
</dbReference>
<dbReference type="SUPFAM" id="SSF54427">
    <property type="entry name" value="NTF2-like"/>
    <property type="match status" value="1"/>
</dbReference>
<dbReference type="AlphaFoldDB" id="E6W279"/>
<dbReference type="RefSeq" id="WP_013505423.1">
    <property type="nucleotide sequence ID" value="NC_014836.1"/>
</dbReference>
<dbReference type="InterPro" id="IPR032710">
    <property type="entry name" value="NTF2-like_dom_sf"/>
</dbReference>
<evidence type="ECO:0000256" key="2">
    <source>
        <dbReference type="SAM" id="Phobius"/>
    </source>
</evidence>
<keyword evidence="2" id="KW-0472">Membrane</keyword>
<dbReference type="InParanoid" id="E6W279"/>
<dbReference type="HOGENOM" id="CLU_1114401_0_0_0"/>
<feature type="domain" description="Tim44-like" evidence="4">
    <location>
        <begin position="101"/>
        <end position="243"/>
    </location>
</feature>
<feature type="signal peptide" evidence="3">
    <location>
        <begin position="1"/>
        <end position="23"/>
    </location>
</feature>
<evidence type="ECO:0000259" key="4">
    <source>
        <dbReference type="SMART" id="SM00978"/>
    </source>
</evidence>
<feature type="compositionally biased region" description="Polar residues" evidence="1">
    <location>
        <begin position="74"/>
        <end position="84"/>
    </location>
</feature>
<sequence length="249" mass="28144">MKRFPFVLLLIFVFIYSISTSHAAPSSNSATFSIFDILFIGAIIFFIVRALRGRTSRNNNPKDDWTLGGKDQDSYSPTASNEPRTTPGADKITSLYPEQTTHKGLRPIEMSDPNFTEGDFLAAAREVFSTVQQAKANEELEQIEFLMDKAMLNQLQEDIATWRKEGKRVQLDSATIHSALVADAIQQMGTDCITVKFEATLDRTFLPVDVEGEPEPVHETVTEYWRFMRNIGEAAWQLIGVYDADEYEE</sequence>
<keyword evidence="6" id="KW-1185">Reference proteome</keyword>
<evidence type="ECO:0000256" key="1">
    <source>
        <dbReference type="SAM" id="MobiDB-lite"/>
    </source>
</evidence>
<protein>
    <submittedName>
        <fullName evidence="5">Import inner membrane translocase subunit Tim44</fullName>
    </submittedName>
</protein>
<feature type="region of interest" description="Disordered" evidence="1">
    <location>
        <begin position="58"/>
        <end position="96"/>
    </location>
</feature>
<feature type="chain" id="PRO_5003214189" evidence="3">
    <location>
        <begin position="24"/>
        <end position="249"/>
    </location>
</feature>
<reference evidence="5 6" key="1">
    <citation type="submission" date="2010-12" db="EMBL/GenBank/DDBJ databases">
        <title>Complete sequence of Desulfurispirillum indicum S5.</title>
        <authorList>
            <consortium name="US DOE Joint Genome Institute"/>
            <person name="Lucas S."/>
            <person name="Copeland A."/>
            <person name="Lapidus A."/>
            <person name="Cheng J.-F."/>
            <person name="Goodwin L."/>
            <person name="Pitluck S."/>
            <person name="Chertkov O."/>
            <person name="Held B."/>
            <person name="Detter J.C."/>
            <person name="Han C."/>
            <person name="Tapia R."/>
            <person name="Land M."/>
            <person name="Hauser L."/>
            <person name="Kyrpides N."/>
            <person name="Ivanova N."/>
            <person name="Mikhailova N."/>
            <person name="Haggblom M."/>
            <person name="Rauschenbach I."/>
            <person name="Bini E."/>
            <person name="Woyke T."/>
        </authorList>
    </citation>
    <scope>NUCLEOTIDE SEQUENCE [LARGE SCALE GENOMIC DNA]</scope>
    <source>
        <strain evidence="6">ATCC BAA-1389 / DSM 22839 / S5</strain>
    </source>
</reference>
<keyword evidence="3" id="KW-0732">Signal</keyword>
<dbReference type="Pfam" id="PF04280">
    <property type="entry name" value="Tim44"/>
    <property type="match status" value="1"/>
</dbReference>
<dbReference type="Gene3D" id="3.10.450.240">
    <property type="match status" value="1"/>
</dbReference>